<protein>
    <submittedName>
        <fullName evidence="6">Bikaverin cluster transcription factor</fullName>
    </submittedName>
</protein>
<dbReference type="EMBL" id="QGMH01000063">
    <property type="protein sequence ID" value="TVY26740.1"/>
    <property type="molecule type" value="Genomic_DNA"/>
</dbReference>
<dbReference type="GO" id="GO:0006351">
    <property type="term" value="P:DNA-templated transcription"/>
    <property type="evidence" value="ECO:0007669"/>
    <property type="project" value="InterPro"/>
</dbReference>
<dbReference type="PANTHER" id="PTHR31001">
    <property type="entry name" value="UNCHARACTERIZED TRANSCRIPTIONAL REGULATORY PROTEIN"/>
    <property type="match status" value="1"/>
</dbReference>
<dbReference type="InterPro" id="IPR036864">
    <property type="entry name" value="Zn2-C6_fun-type_DNA-bd_sf"/>
</dbReference>
<keyword evidence="7" id="KW-1185">Reference proteome</keyword>
<accession>A0A8H8TZV8</accession>
<name>A0A8H8TZV8_9HELO</name>
<feature type="region of interest" description="Disordered" evidence="4">
    <location>
        <begin position="1"/>
        <end position="54"/>
    </location>
</feature>
<keyword evidence="3" id="KW-0539">Nucleus</keyword>
<feature type="region of interest" description="Disordered" evidence="4">
    <location>
        <begin position="710"/>
        <end position="738"/>
    </location>
</feature>
<comment type="subcellular location">
    <subcellularLocation>
        <location evidence="1">Nucleus</location>
    </subcellularLocation>
</comment>
<dbReference type="InterPro" id="IPR050613">
    <property type="entry name" value="Sec_Metabolite_Reg"/>
</dbReference>
<dbReference type="Pfam" id="PF00172">
    <property type="entry name" value="Zn_clus"/>
    <property type="match status" value="1"/>
</dbReference>
<dbReference type="AlphaFoldDB" id="A0A8H8TZV8"/>
<evidence type="ECO:0000256" key="4">
    <source>
        <dbReference type="SAM" id="MobiDB-lite"/>
    </source>
</evidence>
<dbReference type="InterPro" id="IPR007219">
    <property type="entry name" value="XnlR_reg_dom"/>
</dbReference>
<evidence type="ECO:0000256" key="3">
    <source>
        <dbReference type="ARBA" id="ARBA00023242"/>
    </source>
</evidence>
<dbReference type="CDD" id="cd00067">
    <property type="entry name" value="GAL4"/>
    <property type="match status" value="1"/>
</dbReference>
<dbReference type="PANTHER" id="PTHR31001:SF50">
    <property type="entry name" value="ZN(II)2CYS6 TRANSCRIPTION FACTOR (EUROFUNG)"/>
    <property type="match status" value="1"/>
</dbReference>
<dbReference type="PROSITE" id="PS00463">
    <property type="entry name" value="ZN2_CY6_FUNGAL_1"/>
    <property type="match status" value="1"/>
</dbReference>
<dbReference type="SUPFAM" id="SSF57701">
    <property type="entry name" value="Zn2/Cys6 DNA-binding domain"/>
    <property type="match status" value="1"/>
</dbReference>
<feature type="compositionally biased region" description="Low complexity" evidence="4">
    <location>
        <begin position="10"/>
        <end position="30"/>
    </location>
</feature>
<evidence type="ECO:0000313" key="6">
    <source>
        <dbReference type="EMBL" id="TVY26740.1"/>
    </source>
</evidence>
<dbReference type="GO" id="GO:0005634">
    <property type="term" value="C:nucleus"/>
    <property type="evidence" value="ECO:0007669"/>
    <property type="project" value="UniProtKB-SubCell"/>
</dbReference>
<dbReference type="OrthoDB" id="435881at2759"/>
<reference evidence="6 7" key="1">
    <citation type="submission" date="2018-05" db="EMBL/GenBank/DDBJ databases">
        <title>Genome sequencing and assembly of the regulated plant pathogen Lachnellula willkommii and related sister species for the development of diagnostic species identification markers.</title>
        <authorList>
            <person name="Giroux E."/>
            <person name="Bilodeau G."/>
        </authorList>
    </citation>
    <scope>NUCLEOTIDE SEQUENCE [LARGE SCALE GENOMIC DNA]</scope>
    <source>
        <strain evidence="6 7">CBS 185.66</strain>
    </source>
</reference>
<gene>
    <name evidence="6" type="primary">bik5_0</name>
    <name evidence="6" type="ORF">LHYA1_G004738</name>
</gene>
<dbReference type="SMART" id="SM00906">
    <property type="entry name" value="Fungal_trans"/>
    <property type="match status" value="1"/>
</dbReference>
<dbReference type="CDD" id="cd12148">
    <property type="entry name" value="fungal_TF_MHR"/>
    <property type="match status" value="1"/>
</dbReference>
<evidence type="ECO:0000256" key="1">
    <source>
        <dbReference type="ARBA" id="ARBA00004123"/>
    </source>
</evidence>
<sequence length="847" mass="94696">MFPQQPQPQPQSQAAATPPTTAPISMSTATKIDPNQQQSQGPEARKASHSGPHALTARSCITCRRRKVKCDKQIPCSNCTKAATQCVFPAPGRAPRRPRAGGKVVSDREAELLKRLRRLEGVVEELSGQVEVEAVKQSPASDHSFQHKDIEPAIDSGSRSAHVRVVGMDEGTGTKKEWINRAWRIGGGPPKTAFISGPENTDVGMGRLVVDEGKSRYVSHPFWSQITDEVEEIREMLADQDWDSDSDTPVLPSAAVTESNHQGFIMGYNSSDVDIKSLHPLPSQIPFYWQTFLENVHPLVKLLHAPTMTKTIKDVQNNLDSLGKSTEALMFAIYFATITSMNGTEVKTNFGVSKALLLNQYRFGTEQALAKAGLLNTNEIVTVQAFVLFLVCVRRHDDTRFVWSMTGLAIRISQALGLHRDGSKFGLPPFDTEMRRRLWWQVCILDIRASEDHGSDPSILDYSFDTELPISCNDEDLDPNDTEPPIRRHGVSEMTFCLIRYEICFLTRQLSYVAPGNAPYKAETLTIEDKEKLVRDTANHLEETYLQYCEDAGPLYWVAATVARLITAKFSLIIYSPLTSPGKPNTLSQDTRDRLFMASIEIIEYSRVLQDESSTKQWGWLFSTYVQWQLVTLSFVSLPMFYDVRLLKDAIAYILGELCTRPNSTIVERAWRTIDTVFKDWDSANAHGKSGMLWKPLKKLMTRAQAHKARQDRAANNTGNNIGMDESLITPSPSGYPSTMPPRDRLMPHLTDTTKDPAGELGFSAGFPFQLQADAAMAESVGIGMLAHGQMQQQFQQQATHEQTWLTDDGALADLDMAEGDVNWEAGTIWLKNFQRRPSLWIKGVRL</sequence>
<dbReference type="Pfam" id="PF04082">
    <property type="entry name" value="Fungal_trans"/>
    <property type="match status" value="1"/>
</dbReference>
<proteinExistence type="predicted"/>
<dbReference type="InterPro" id="IPR001138">
    <property type="entry name" value="Zn2Cys6_DnaBD"/>
</dbReference>
<evidence type="ECO:0000313" key="7">
    <source>
        <dbReference type="Proteomes" id="UP000431533"/>
    </source>
</evidence>
<keyword evidence="2" id="KW-0479">Metal-binding</keyword>
<dbReference type="SMART" id="SM00066">
    <property type="entry name" value="GAL4"/>
    <property type="match status" value="1"/>
</dbReference>
<evidence type="ECO:0000259" key="5">
    <source>
        <dbReference type="PROSITE" id="PS50048"/>
    </source>
</evidence>
<dbReference type="GeneID" id="41984936"/>
<feature type="domain" description="Zn(2)-C6 fungal-type" evidence="5">
    <location>
        <begin position="59"/>
        <end position="88"/>
    </location>
</feature>
<dbReference type="GO" id="GO:0008270">
    <property type="term" value="F:zinc ion binding"/>
    <property type="evidence" value="ECO:0007669"/>
    <property type="project" value="InterPro"/>
</dbReference>
<comment type="caution">
    <text evidence="6">The sequence shown here is derived from an EMBL/GenBank/DDBJ whole genome shotgun (WGS) entry which is preliminary data.</text>
</comment>
<dbReference type="Gene3D" id="4.10.240.10">
    <property type="entry name" value="Zn(2)-C6 fungal-type DNA-binding domain"/>
    <property type="match status" value="1"/>
</dbReference>
<dbReference type="PROSITE" id="PS50048">
    <property type="entry name" value="ZN2_CY6_FUNGAL_2"/>
    <property type="match status" value="1"/>
</dbReference>
<dbReference type="Proteomes" id="UP000431533">
    <property type="component" value="Unassembled WGS sequence"/>
</dbReference>
<dbReference type="GO" id="GO:0003677">
    <property type="term" value="F:DNA binding"/>
    <property type="evidence" value="ECO:0007669"/>
    <property type="project" value="InterPro"/>
</dbReference>
<dbReference type="RefSeq" id="XP_031005528.1">
    <property type="nucleotide sequence ID" value="XM_031149694.1"/>
</dbReference>
<organism evidence="6 7">
    <name type="scientific">Lachnellula hyalina</name>
    <dbReference type="NCBI Taxonomy" id="1316788"/>
    <lineage>
        <taxon>Eukaryota</taxon>
        <taxon>Fungi</taxon>
        <taxon>Dikarya</taxon>
        <taxon>Ascomycota</taxon>
        <taxon>Pezizomycotina</taxon>
        <taxon>Leotiomycetes</taxon>
        <taxon>Helotiales</taxon>
        <taxon>Lachnaceae</taxon>
        <taxon>Lachnellula</taxon>
    </lineage>
</organism>
<evidence type="ECO:0000256" key="2">
    <source>
        <dbReference type="ARBA" id="ARBA00022723"/>
    </source>
</evidence>
<dbReference type="GO" id="GO:0000981">
    <property type="term" value="F:DNA-binding transcription factor activity, RNA polymerase II-specific"/>
    <property type="evidence" value="ECO:0007669"/>
    <property type="project" value="InterPro"/>
</dbReference>